<dbReference type="RefSeq" id="XP_008094746.1">
    <property type="nucleotide sequence ID" value="XM_008096555.1"/>
</dbReference>
<protein>
    <submittedName>
        <fullName evidence="1">Uncharacterized protein</fullName>
    </submittedName>
</protein>
<dbReference type="HOGENOM" id="CLU_2960627_0_0_1"/>
<dbReference type="VEuPathDB" id="FungiDB:GLRG_05870"/>
<organism evidence="2">
    <name type="scientific">Colletotrichum graminicola (strain M1.001 / M2 / FGSC 10212)</name>
    <name type="common">Maize anthracnose fungus</name>
    <name type="synonym">Glomerella graminicola</name>
    <dbReference type="NCBI Taxonomy" id="645133"/>
    <lineage>
        <taxon>Eukaryota</taxon>
        <taxon>Fungi</taxon>
        <taxon>Dikarya</taxon>
        <taxon>Ascomycota</taxon>
        <taxon>Pezizomycotina</taxon>
        <taxon>Sordariomycetes</taxon>
        <taxon>Hypocreomycetidae</taxon>
        <taxon>Glomerellales</taxon>
        <taxon>Glomerellaceae</taxon>
        <taxon>Colletotrichum</taxon>
        <taxon>Colletotrichum graminicola species complex</taxon>
    </lineage>
</organism>
<evidence type="ECO:0000313" key="1">
    <source>
        <dbReference type="EMBL" id="EFQ30726.1"/>
    </source>
</evidence>
<sequence>MTGIRESGVVQNDQGQWYTWVTNQPTNHEKKDVVPGSSALGTLENEHHPPLILAFSAGS</sequence>
<dbReference type="GeneID" id="24411235"/>
<proteinExistence type="predicted"/>
<gene>
    <name evidence="1" type="ORF">GLRG_05870</name>
</gene>
<dbReference type="AlphaFoldDB" id="E3QIB1"/>
<dbReference type="Proteomes" id="UP000008782">
    <property type="component" value="Unassembled WGS sequence"/>
</dbReference>
<keyword evidence="2" id="KW-1185">Reference proteome</keyword>
<dbReference type="EMBL" id="GG697350">
    <property type="protein sequence ID" value="EFQ30726.1"/>
    <property type="molecule type" value="Genomic_DNA"/>
</dbReference>
<name>E3QIB1_COLGM</name>
<accession>E3QIB1</accession>
<reference evidence="2" key="1">
    <citation type="journal article" date="2012" name="Nat. Genet.">
        <title>Lifestyle transitions in plant pathogenic Colletotrichum fungi deciphered by genome and transcriptome analyses.</title>
        <authorList>
            <person name="O'Connell R.J."/>
            <person name="Thon M.R."/>
            <person name="Hacquard S."/>
            <person name="Amyotte S.G."/>
            <person name="Kleemann J."/>
            <person name="Torres M.F."/>
            <person name="Damm U."/>
            <person name="Buiate E.A."/>
            <person name="Epstein L."/>
            <person name="Alkan N."/>
            <person name="Altmueller J."/>
            <person name="Alvarado-Balderrama L."/>
            <person name="Bauser C.A."/>
            <person name="Becker C."/>
            <person name="Birren B.W."/>
            <person name="Chen Z."/>
            <person name="Choi J."/>
            <person name="Crouch J.A."/>
            <person name="Duvick J.P."/>
            <person name="Farman M.A."/>
            <person name="Gan P."/>
            <person name="Heiman D."/>
            <person name="Henrissat B."/>
            <person name="Howard R.J."/>
            <person name="Kabbage M."/>
            <person name="Koch C."/>
            <person name="Kracher B."/>
            <person name="Kubo Y."/>
            <person name="Law A.D."/>
            <person name="Lebrun M.-H."/>
            <person name="Lee Y.-H."/>
            <person name="Miyara I."/>
            <person name="Moore N."/>
            <person name="Neumann U."/>
            <person name="Nordstroem K."/>
            <person name="Panaccione D.G."/>
            <person name="Panstruga R."/>
            <person name="Place M."/>
            <person name="Proctor R.H."/>
            <person name="Prusky D."/>
            <person name="Rech G."/>
            <person name="Reinhardt R."/>
            <person name="Rollins J.A."/>
            <person name="Rounsley S."/>
            <person name="Schardl C.L."/>
            <person name="Schwartz D.C."/>
            <person name="Shenoy N."/>
            <person name="Shirasu K."/>
            <person name="Sikhakolli U.R."/>
            <person name="Stueber K."/>
            <person name="Sukno S.A."/>
            <person name="Sweigard J.A."/>
            <person name="Takano Y."/>
            <person name="Takahara H."/>
            <person name="Trail F."/>
            <person name="van der Does H.C."/>
            <person name="Voll L.M."/>
            <person name="Will I."/>
            <person name="Young S."/>
            <person name="Zeng Q."/>
            <person name="Zhang J."/>
            <person name="Zhou S."/>
            <person name="Dickman M.B."/>
            <person name="Schulze-Lefert P."/>
            <person name="Ver Loren van Themaat E."/>
            <person name="Ma L.-J."/>
            <person name="Vaillancourt L.J."/>
        </authorList>
    </citation>
    <scope>NUCLEOTIDE SEQUENCE [LARGE SCALE GENOMIC DNA]</scope>
    <source>
        <strain evidence="2">M1.001 / M2 / FGSC 10212</strain>
    </source>
</reference>
<evidence type="ECO:0000313" key="2">
    <source>
        <dbReference type="Proteomes" id="UP000008782"/>
    </source>
</evidence>